<reference evidence="2" key="2">
    <citation type="journal article" date="2020" name="Int. Dairy J.">
        <title>Lactic acid bacterial diversity in Brie cheese focusing on salt concentration and pH of isolation medium and characterisation of halophilic and alkaliphilic lactic acid bacterial isolates.</title>
        <authorList>
            <person name="Unno R."/>
            <person name="Matsutani M."/>
            <person name="Suzuki T."/>
            <person name="Kodama K."/>
            <person name="Matsushita H."/>
            <person name="Yamasato K."/>
            <person name="Koizumi Y."/>
            <person name="Ishikawa M."/>
        </authorList>
    </citation>
    <scope>NUCLEOTIDE SEQUENCE</scope>
    <source>
        <strain evidence="2">8C4</strain>
    </source>
</reference>
<dbReference type="EMBL" id="BKBO01000101">
    <property type="protein sequence ID" value="GEQ50651.1"/>
    <property type="molecule type" value="Genomic_DNA"/>
</dbReference>
<keyword evidence="3" id="KW-1185">Reference proteome</keyword>
<name>A0ABQ0YE18_9ENTE</name>
<feature type="domain" description="Phospholipase A2-like central" evidence="1">
    <location>
        <begin position="94"/>
        <end position="161"/>
    </location>
</feature>
<sequence length="177" mass="19551">MKNILKFLGIILMFLGIGGLSQSVYADEVTDSLLDMDHLQQYVIQSEDGLIFDVEQAIQNQENEIVIEVGENFNYFAKLDDNSTEGKRRLVRAISIPIYGNYCGPGTDFNAAGNPIDQLDRYCMYHDLCYGANGWGNKQCDIQFVTNLTTGLRNGTITGSKAVSVANAAILYFANKG</sequence>
<dbReference type="RefSeq" id="WP_202592962.1">
    <property type="nucleotide sequence ID" value="NZ_BKBO01000101.1"/>
</dbReference>
<evidence type="ECO:0000313" key="2">
    <source>
        <dbReference type="EMBL" id="GEQ50651.1"/>
    </source>
</evidence>
<organism evidence="2 3">
    <name type="scientific">Tetragenococcus koreensis</name>
    <dbReference type="NCBI Taxonomy" id="290335"/>
    <lineage>
        <taxon>Bacteria</taxon>
        <taxon>Bacillati</taxon>
        <taxon>Bacillota</taxon>
        <taxon>Bacilli</taxon>
        <taxon>Lactobacillales</taxon>
        <taxon>Enterococcaceae</taxon>
        <taxon>Tetragenococcus</taxon>
    </lineage>
</organism>
<dbReference type="InterPro" id="IPR016090">
    <property type="entry name" value="PLA2-like_dom"/>
</dbReference>
<protein>
    <recommendedName>
        <fullName evidence="1">Phospholipase A2-like central domain-containing protein</fullName>
    </recommendedName>
</protein>
<proteinExistence type="predicted"/>
<dbReference type="Pfam" id="PF00068">
    <property type="entry name" value="Phospholip_A2_1"/>
    <property type="match status" value="1"/>
</dbReference>
<dbReference type="Gene3D" id="1.20.90.10">
    <property type="entry name" value="Phospholipase A2 domain"/>
    <property type="match status" value="1"/>
</dbReference>
<reference evidence="2" key="1">
    <citation type="submission" date="2019-08" db="EMBL/GenBank/DDBJ databases">
        <authorList>
            <person name="Ishikawa M."/>
            <person name="Suzuki T."/>
            <person name="Matsutani M."/>
        </authorList>
    </citation>
    <scope>NUCLEOTIDE SEQUENCE</scope>
    <source>
        <strain evidence="2">8C4</strain>
    </source>
</reference>
<dbReference type="SUPFAM" id="SSF48619">
    <property type="entry name" value="Phospholipase A2, PLA2"/>
    <property type="match status" value="1"/>
</dbReference>
<comment type="caution">
    <text evidence="2">The sequence shown here is derived from an EMBL/GenBank/DDBJ whole genome shotgun (WGS) entry which is preliminary data.</text>
</comment>
<dbReference type="Proteomes" id="UP000886607">
    <property type="component" value="Unassembled WGS sequence"/>
</dbReference>
<dbReference type="InterPro" id="IPR036444">
    <property type="entry name" value="PLipase_A2_dom_sf"/>
</dbReference>
<accession>A0ABQ0YE18</accession>
<evidence type="ECO:0000313" key="3">
    <source>
        <dbReference type="Proteomes" id="UP000886607"/>
    </source>
</evidence>
<gene>
    <name evidence="2" type="ORF">TK11N_25030</name>
</gene>
<evidence type="ECO:0000259" key="1">
    <source>
        <dbReference type="Pfam" id="PF00068"/>
    </source>
</evidence>